<dbReference type="Gene3D" id="1.20.120.1630">
    <property type="match status" value="1"/>
</dbReference>
<protein>
    <submittedName>
        <fullName evidence="6">Methyltransferase</fullName>
    </submittedName>
</protein>
<dbReference type="GO" id="GO:0004671">
    <property type="term" value="F:protein C-terminal S-isoprenylcysteine carboxyl O-methyltransferase activity"/>
    <property type="evidence" value="ECO:0007669"/>
    <property type="project" value="InterPro"/>
</dbReference>
<evidence type="ECO:0000256" key="1">
    <source>
        <dbReference type="ARBA" id="ARBA00004141"/>
    </source>
</evidence>
<keyword evidence="2 5" id="KW-0812">Transmembrane</keyword>
<dbReference type="RefSeq" id="WP_093857048.1">
    <property type="nucleotide sequence ID" value="NZ_BJVZ01000002.1"/>
</dbReference>
<dbReference type="GO" id="GO:0032259">
    <property type="term" value="P:methylation"/>
    <property type="evidence" value="ECO:0007669"/>
    <property type="project" value="UniProtKB-KW"/>
</dbReference>
<evidence type="ECO:0000256" key="5">
    <source>
        <dbReference type="SAM" id="Phobius"/>
    </source>
</evidence>
<reference evidence="6 7" key="1">
    <citation type="submission" date="2016-10" db="EMBL/GenBank/DDBJ databases">
        <authorList>
            <person name="de Groot N.N."/>
        </authorList>
    </citation>
    <scope>NUCLEOTIDE SEQUENCE [LARGE SCALE GENOMIC DNA]</scope>
    <source>
        <strain evidence="6 7">CGMCC 1.3442</strain>
    </source>
</reference>
<name>A0A1H0CR41_9BACI</name>
<evidence type="ECO:0000313" key="6">
    <source>
        <dbReference type="EMBL" id="SDN60316.1"/>
    </source>
</evidence>
<dbReference type="GO" id="GO:0016020">
    <property type="term" value="C:membrane"/>
    <property type="evidence" value="ECO:0007669"/>
    <property type="project" value="UniProtKB-SubCell"/>
</dbReference>
<keyword evidence="4 5" id="KW-0472">Membrane</keyword>
<keyword evidence="6" id="KW-0489">Methyltransferase</keyword>
<dbReference type="AlphaFoldDB" id="A0A1H0CR41"/>
<accession>A0A1H0CR41</accession>
<keyword evidence="7" id="KW-1185">Reference proteome</keyword>
<dbReference type="STRING" id="237069.SAMN05216498_2637"/>
<dbReference type="InterPro" id="IPR007269">
    <property type="entry name" value="ICMT_MeTrfase"/>
</dbReference>
<feature type="transmembrane region" description="Helical" evidence="5">
    <location>
        <begin position="40"/>
        <end position="62"/>
    </location>
</feature>
<dbReference type="Proteomes" id="UP000199334">
    <property type="component" value="Unassembled WGS sequence"/>
</dbReference>
<feature type="transmembrane region" description="Helical" evidence="5">
    <location>
        <begin position="128"/>
        <end position="151"/>
    </location>
</feature>
<evidence type="ECO:0000256" key="4">
    <source>
        <dbReference type="ARBA" id="ARBA00023136"/>
    </source>
</evidence>
<evidence type="ECO:0000313" key="7">
    <source>
        <dbReference type="Proteomes" id="UP000199334"/>
    </source>
</evidence>
<keyword evidence="6" id="KW-0808">Transferase</keyword>
<gene>
    <name evidence="6" type="ORF">SAMN05216498_2637</name>
</gene>
<keyword evidence="3 5" id="KW-1133">Transmembrane helix</keyword>
<proteinExistence type="predicted"/>
<organism evidence="6 7">
    <name type="scientific">Tenuibacillus multivorans</name>
    <dbReference type="NCBI Taxonomy" id="237069"/>
    <lineage>
        <taxon>Bacteria</taxon>
        <taxon>Bacillati</taxon>
        <taxon>Bacillota</taxon>
        <taxon>Bacilli</taxon>
        <taxon>Bacillales</taxon>
        <taxon>Bacillaceae</taxon>
        <taxon>Tenuibacillus</taxon>
    </lineage>
</organism>
<sequence length="171" mass="20455">MIYLALIIYLIALRIIELFVAHSNEKYQKEHGAFEVQDPYYRHIVMTHTLFFVVLIAESYVVHQWEQRLPIFIFGVFLLLQIFRFWCLISLGRYWNTKVIVQPNSNLIVKGPYRWIKHPNYIVVGLEFLVIPIMFKAYMTGVIFFSLHLWLMNKRIPLENSALEQYLVDKS</sequence>
<feature type="transmembrane region" description="Helical" evidence="5">
    <location>
        <begin position="69"/>
        <end position="95"/>
    </location>
</feature>
<dbReference type="OrthoDB" id="7203053at2"/>
<dbReference type="Pfam" id="PF04140">
    <property type="entry name" value="ICMT"/>
    <property type="match status" value="1"/>
</dbReference>
<evidence type="ECO:0000256" key="3">
    <source>
        <dbReference type="ARBA" id="ARBA00022989"/>
    </source>
</evidence>
<evidence type="ECO:0000256" key="2">
    <source>
        <dbReference type="ARBA" id="ARBA00022692"/>
    </source>
</evidence>
<comment type="subcellular location">
    <subcellularLocation>
        <location evidence="1">Membrane</location>
        <topology evidence="1">Multi-pass membrane protein</topology>
    </subcellularLocation>
</comment>
<dbReference type="EMBL" id="FNIG01000006">
    <property type="protein sequence ID" value="SDN60316.1"/>
    <property type="molecule type" value="Genomic_DNA"/>
</dbReference>